<dbReference type="FunFam" id="3.80.10.10:FF:000413">
    <property type="entry name" value="Inactive leucine-rich repeat receptor-like protein kinase"/>
    <property type="match status" value="1"/>
</dbReference>
<dbReference type="GeneID" id="103716219"/>
<feature type="domain" description="Protein kinase" evidence="13">
    <location>
        <begin position="600"/>
        <end position="906"/>
    </location>
</feature>
<keyword evidence="8 12" id="KW-0472">Membrane</keyword>
<dbReference type="Pfam" id="PF13855">
    <property type="entry name" value="LRR_8"/>
    <property type="match status" value="1"/>
</dbReference>
<keyword evidence="7 12" id="KW-1133">Transmembrane helix</keyword>
<evidence type="ECO:0000256" key="1">
    <source>
        <dbReference type="ARBA" id="ARBA00004167"/>
    </source>
</evidence>
<accession>A0A8B7CMK4</accession>
<dbReference type="Pfam" id="PF08263">
    <property type="entry name" value="LRRNT_2"/>
    <property type="match status" value="1"/>
</dbReference>
<keyword evidence="14" id="KW-1185">Reference proteome</keyword>
<feature type="transmembrane region" description="Helical" evidence="12">
    <location>
        <begin position="55"/>
        <end position="75"/>
    </location>
</feature>
<dbReference type="GO" id="GO:0016020">
    <property type="term" value="C:membrane"/>
    <property type="evidence" value="ECO:0007669"/>
    <property type="project" value="UniProtKB-SubCell"/>
</dbReference>
<keyword evidence="9" id="KW-0675">Receptor</keyword>
<keyword evidence="2" id="KW-0597">Phosphoprotein</keyword>
<evidence type="ECO:0000256" key="12">
    <source>
        <dbReference type="SAM" id="Phobius"/>
    </source>
</evidence>
<feature type="compositionally biased region" description="Low complexity" evidence="11">
    <location>
        <begin position="436"/>
        <end position="447"/>
    </location>
</feature>
<protein>
    <submittedName>
        <fullName evidence="15">Probable LRR receptor-like serine/threonine-protein kinase At4g37250</fullName>
    </submittedName>
</protein>
<dbReference type="InterPro" id="IPR011009">
    <property type="entry name" value="Kinase-like_dom_sf"/>
</dbReference>
<feature type="compositionally biased region" description="Basic and acidic residues" evidence="11">
    <location>
        <begin position="495"/>
        <end position="515"/>
    </location>
</feature>
<evidence type="ECO:0000256" key="4">
    <source>
        <dbReference type="ARBA" id="ARBA00022692"/>
    </source>
</evidence>
<dbReference type="FunFam" id="3.80.10.10:FF:000722">
    <property type="entry name" value="Leucine-rich repeat receptor-like protein kinase"/>
    <property type="match status" value="1"/>
</dbReference>
<keyword evidence="4 12" id="KW-0812">Transmembrane</keyword>
<evidence type="ECO:0000259" key="13">
    <source>
        <dbReference type="PROSITE" id="PS50011"/>
    </source>
</evidence>
<dbReference type="SUPFAM" id="SSF52058">
    <property type="entry name" value="L domain-like"/>
    <property type="match status" value="1"/>
</dbReference>
<evidence type="ECO:0000256" key="11">
    <source>
        <dbReference type="SAM" id="MobiDB-lite"/>
    </source>
</evidence>
<dbReference type="Gene3D" id="3.80.10.10">
    <property type="entry name" value="Ribonuclease Inhibitor"/>
    <property type="match status" value="2"/>
</dbReference>
<dbReference type="GO" id="GO:0004672">
    <property type="term" value="F:protein kinase activity"/>
    <property type="evidence" value="ECO:0007669"/>
    <property type="project" value="InterPro"/>
</dbReference>
<evidence type="ECO:0000256" key="10">
    <source>
        <dbReference type="ARBA" id="ARBA00023180"/>
    </source>
</evidence>
<feature type="compositionally biased region" description="Basic and acidic residues" evidence="11">
    <location>
        <begin position="560"/>
        <end position="573"/>
    </location>
</feature>
<dbReference type="Gene3D" id="3.30.200.20">
    <property type="entry name" value="Phosphorylase Kinase, domain 1"/>
    <property type="match status" value="1"/>
</dbReference>
<gene>
    <name evidence="15" type="primary">LOC103716219</name>
</gene>
<evidence type="ECO:0000256" key="6">
    <source>
        <dbReference type="ARBA" id="ARBA00022737"/>
    </source>
</evidence>
<organism evidence="14 15">
    <name type="scientific">Phoenix dactylifera</name>
    <name type="common">Date palm</name>
    <dbReference type="NCBI Taxonomy" id="42345"/>
    <lineage>
        <taxon>Eukaryota</taxon>
        <taxon>Viridiplantae</taxon>
        <taxon>Streptophyta</taxon>
        <taxon>Embryophyta</taxon>
        <taxon>Tracheophyta</taxon>
        <taxon>Spermatophyta</taxon>
        <taxon>Magnoliopsida</taxon>
        <taxon>Liliopsida</taxon>
        <taxon>Arecaceae</taxon>
        <taxon>Coryphoideae</taxon>
        <taxon>Phoeniceae</taxon>
        <taxon>Phoenix</taxon>
    </lineage>
</organism>
<name>A0A8B7CMK4_PHODC</name>
<dbReference type="Pfam" id="PF00560">
    <property type="entry name" value="LRR_1"/>
    <property type="match status" value="2"/>
</dbReference>
<evidence type="ECO:0000256" key="8">
    <source>
        <dbReference type="ARBA" id="ARBA00023136"/>
    </source>
</evidence>
<keyword evidence="10" id="KW-0325">Glycoprotein</keyword>
<evidence type="ECO:0000313" key="15">
    <source>
        <dbReference type="RefSeq" id="XP_008802352.1"/>
    </source>
</evidence>
<dbReference type="KEGG" id="pda:103716219"/>
<dbReference type="GO" id="GO:0005524">
    <property type="term" value="F:ATP binding"/>
    <property type="evidence" value="ECO:0007669"/>
    <property type="project" value="InterPro"/>
</dbReference>
<reference evidence="15" key="2">
    <citation type="submission" date="2025-08" db="UniProtKB">
        <authorList>
            <consortium name="RefSeq"/>
        </authorList>
    </citation>
    <scope>IDENTIFICATION</scope>
    <source>
        <tissue evidence="15">Young leaves</tissue>
    </source>
</reference>
<dbReference type="SUPFAM" id="SSF56112">
    <property type="entry name" value="Protein kinase-like (PK-like)"/>
    <property type="match status" value="1"/>
</dbReference>
<evidence type="ECO:0000256" key="7">
    <source>
        <dbReference type="ARBA" id="ARBA00022989"/>
    </source>
</evidence>
<dbReference type="InterPro" id="IPR013210">
    <property type="entry name" value="LRR_N_plant-typ"/>
</dbReference>
<dbReference type="PANTHER" id="PTHR48007:SF47">
    <property type="entry name" value="PROTEIN KINASE DOMAIN-CONTAINING PROTEIN"/>
    <property type="match status" value="1"/>
</dbReference>
<dbReference type="Gene3D" id="1.10.510.10">
    <property type="entry name" value="Transferase(Phosphotransferase) domain 1"/>
    <property type="match status" value="1"/>
</dbReference>
<comment type="subcellular location">
    <subcellularLocation>
        <location evidence="1">Membrane</location>
        <topology evidence="1">Single-pass membrane protein</topology>
    </subcellularLocation>
</comment>
<dbReference type="SMART" id="SM00369">
    <property type="entry name" value="LRR_TYP"/>
    <property type="match status" value="3"/>
</dbReference>
<dbReference type="RefSeq" id="XP_008802352.1">
    <property type="nucleotide sequence ID" value="XM_008804130.4"/>
</dbReference>
<feature type="transmembrane region" description="Helical" evidence="12">
    <location>
        <begin position="12"/>
        <end position="34"/>
    </location>
</feature>
<evidence type="ECO:0000256" key="3">
    <source>
        <dbReference type="ARBA" id="ARBA00022614"/>
    </source>
</evidence>
<keyword evidence="5" id="KW-0732">Signal</keyword>
<dbReference type="PANTHER" id="PTHR48007">
    <property type="entry name" value="LEUCINE-RICH REPEAT RECEPTOR-LIKE PROTEIN KINASE PXC1"/>
    <property type="match status" value="1"/>
</dbReference>
<keyword evidence="3" id="KW-0433">Leucine-rich repeat</keyword>
<dbReference type="InterPro" id="IPR000719">
    <property type="entry name" value="Prot_kinase_dom"/>
</dbReference>
<dbReference type="InterPro" id="IPR046959">
    <property type="entry name" value="PRK1-6/SRF4-like"/>
</dbReference>
<feature type="compositionally biased region" description="Pro residues" evidence="11">
    <location>
        <begin position="408"/>
        <end position="424"/>
    </location>
</feature>
<evidence type="ECO:0000256" key="2">
    <source>
        <dbReference type="ARBA" id="ARBA00022553"/>
    </source>
</evidence>
<keyword evidence="6" id="KW-0677">Repeat</keyword>
<dbReference type="InterPro" id="IPR001611">
    <property type="entry name" value="Leu-rich_rpt"/>
</dbReference>
<dbReference type="PROSITE" id="PS50011">
    <property type="entry name" value="PROTEIN_KINASE_DOM"/>
    <property type="match status" value="1"/>
</dbReference>
<evidence type="ECO:0000256" key="5">
    <source>
        <dbReference type="ARBA" id="ARBA00022729"/>
    </source>
</evidence>
<dbReference type="Proteomes" id="UP000228380">
    <property type="component" value="Chromosome 1"/>
</dbReference>
<feature type="region of interest" description="Disordered" evidence="11">
    <location>
        <begin position="403"/>
        <end position="449"/>
    </location>
</feature>
<dbReference type="OrthoDB" id="346907at2759"/>
<evidence type="ECO:0000313" key="14">
    <source>
        <dbReference type="Proteomes" id="UP000228380"/>
    </source>
</evidence>
<feature type="transmembrane region" description="Helical" evidence="12">
    <location>
        <begin position="455"/>
        <end position="479"/>
    </location>
</feature>
<dbReference type="Pfam" id="PF00069">
    <property type="entry name" value="Pkinase"/>
    <property type="match status" value="1"/>
</dbReference>
<dbReference type="InterPro" id="IPR003591">
    <property type="entry name" value="Leu-rich_rpt_typical-subtyp"/>
</dbReference>
<feature type="region of interest" description="Disordered" evidence="11">
    <location>
        <begin position="487"/>
        <end position="583"/>
    </location>
</feature>
<reference evidence="14" key="1">
    <citation type="journal article" date="2019" name="Nat. Commun.">
        <title>Genome-wide association mapping of date palm fruit traits.</title>
        <authorList>
            <person name="Hazzouri K.M."/>
            <person name="Gros-Balthazard M."/>
            <person name="Flowers J.M."/>
            <person name="Copetti D."/>
            <person name="Lemansour A."/>
            <person name="Lebrun M."/>
            <person name="Masmoudi K."/>
            <person name="Ferrand S."/>
            <person name="Dhar M.I."/>
            <person name="Fresquez Z.A."/>
            <person name="Rosas U."/>
            <person name="Zhang J."/>
            <person name="Talag J."/>
            <person name="Lee S."/>
            <person name="Kudrna D."/>
            <person name="Powell R.F."/>
            <person name="Leitch I.J."/>
            <person name="Krueger R.R."/>
            <person name="Wing R.A."/>
            <person name="Amiri K.M.A."/>
            <person name="Purugganan M.D."/>
        </authorList>
    </citation>
    <scope>NUCLEOTIDE SEQUENCE [LARGE SCALE GENOMIC DNA]</scope>
    <source>
        <strain evidence="14">cv. Khalas</strain>
    </source>
</reference>
<evidence type="ECO:0000256" key="9">
    <source>
        <dbReference type="ARBA" id="ARBA00023170"/>
    </source>
</evidence>
<dbReference type="InterPro" id="IPR032675">
    <property type="entry name" value="LRR_dom_sf"/>
</dbReference>
<proteinExistence type="predicted"/>
<sequence length="934" mass="100054">MHCSLLESPYNFFPSTLPLSLGLALFFLFIYATAHHRFGEQLPSSKHNSTIFPHLPLLFLFLSFPSAYSYFSSPLRNALLQGSNMSSQSSSLRSGWRYAVSPITLLLCFLLLQPCRPFGLNSDGVLLLSFKYSILSDPLSVLGDWNYDDDTPCSWNGVVCMGFPSAGAARFNWNTSSGGDFPVPASSASRVIGLVLPDSQLLGSIPADLGLVEHLRHLDLSGNFLNGTLPATIFHASDLRILSLSNNLISGELPELVGEMKSLQSLNLSDNALVGRVPSNLTLLPNLTTVALASNYLSGELPGGGFERLEVLDLSSNLVNGSLPPDLGVKGLRYLNLSSNRLAGVIPPELAPRIPANALIDLSFNNLSGAIPQSGAFLAQKPMAFSGNPDLCGKPLKNMCTIPSSLSNPPPNVSTETPPGPNSPPAFAAMPKNPDGTSPPGSAASSGGQRGLRPAAVVAIIVGDLTGIALLFIVFLYIYQVKRKKRELQQQQRRQKGDRGIGLKSVEREKRDERPPSASPESRGLGGLSWCLRKKGGDSDDAEEGSETSASSETEAEEEELHKRGKEEGDGKIQARQKQQGATLVTVGGEPELELETLLKASAYILGATGSSIVYKAVLADGTALAVRRIGESSTIDKFKDFDAQVRSIAKFHHPNILRVRGFYWGADEKLLIHDYAPNGSLANISFSKKLGSSPFHLNWEARLRIARGAARGLAYLHEKKCVHGNVKPSNILLGADMEPWIGDFGLERLVSGDSSSKPGTSARLFGSKRSALSTSSLPDLSPVAGASPCGSSSASALAPPTYQAPESLKNLKPSAKWDVYSFGMVLLELIAGRVFSEVELCQWNAGFVVEERNRILRMADLALRGEVEGKEEALLSCFKLGFACCSVAPQRRPSMKDAVQVLEKITATSSSSSLADNTSNNGIHISIALGILM</sequence>
<dbReference type="AlphaFoldDB" id="A0A8B7CMK4"/>